<evidence type="ECO:0000313" key="1">
    <source>
        <dbReference type="EMBL" id="KAK7681620.1"/>
    </source>
</evidence>
<dbReference type="Proteomes" id="UP001385951">
    <property type="component" value="Unassembled WGS sequence"/>
</dbReference>
<keyword evidence="2" id="KW-1185">Reference proteome</keyword>
<accession>A0AAW0FRR9</accession>
<gene>
    <name evidence="1" type="ORF">QCA50_015353</name>
</gene>
<reference evidence="1 2" key="1">
    <citation type="submission" date="2022-09" db="EMBL/GenBank/DDBJ databases">
        <authorList>
            <person name="Palmer J.M."/>
        </authorList>
    </citation>
    <scope>NUCLEOTIDE SEQUENCE [LARGE SCALE GENOMIC DNA]</scope>
    <source>
        <strain evidence="1 2">DSM 7382</strain>
    </source>
</reference>
<comment type="caution">
    <text evidence="1">The sequence shown here is derived from an EMBL/GenBank/DDBJ whole genome shotgun (WGS) entry which is preliminary data.</text>
</comment>
<dbReference type="AlphaFoldDB" id="A0AAW0FRR9"/>
<proteinExistence type="predicted"/>
<sequence length="328" mass="37598">METQHIPHYFIGNPTNRLGIHDIATCLLNIEAESTMAYAVTINAPYLIFNYGVPISQPLPEPEPPKVMPELRLRKLVFNITDYYIEEPGPTNGPTDGAFLTLVKWLAQNTCTRTFRLCVLNLGNNDPTFHTPPSLLYNFINCLVQSISLRREEKDRRVKTNPVTEGKRDSLRGKRCHIVLDGRPWCDSWTDPRVIALTVSVHNLARSEFGEVTKNILFPKCIREAYFMIHDDDPNPLIFEEGKDNDLTRLTDCVVKRPTDYTGIKDLAMFIPKSIYTPMVSTGIKQIRRCLQDVRAPLLQIYHSDDGFVSKRPNRTADTRSPRRRSRQ</sequence>
<organism evidence="1 2">
    <name type="scientific">Cerrena zonata</name>
    <dbReference type="NCBI Taxonomy" id="2478898"/>
    <lineage>
        <taxon>Eukaryota</taxon>
        <taxon>Fungi</taxon>
        <taxon>Dikarya</taxon>
        <taxon>Basidiomycota</taxon>
        <taxon>Agaricomycotina</taxon>
        <taxon>Agaricomycetes</taxon>
        <taxon>Polyporales</taxon>
        <taxon>Cerrenaceae</taxon>
        <taxon>Cerrena</taxon>
    </lineage>
</organism>
<evidence type="ECO:0000313" key="2">
    <source>
        <dbReference type="Proteomes" id="UP001385951"/>
    </source>
</evidence>
<protein>
    <submittedName>
        <fullName evidence="1">Uncharacterized protein</fullName>
    </submittedName>
</protein>
<name>A0AAW0FRR9_9APHY</name>
<dbReference type="EMBL" id="JASBNA010000040">
    <property type="protein sequence ID" value="KAK7681620.1"/>
    <property type="molecule type" value="Genomic_DNA"/>
</dbReference>